<comment type="caution">
    <text evidence="1">The sequence shown here is derived from an EMBL/GenBank/DDBJ whole genome shotgun (WGS) entry which is preliminary data.</text>
</comment>
<proteinExistence type="predicted"/>
<dbReference type="Proteomes" id="UP001165065">
    <property type="component" value="Unassembled WGS sequence"/>
</dbReference>
<dbReference type="CDD" id="cd06150">
    <property type="entry name" value="YjgF_YER057c_UK114_like_2"/>
    <property type="match status" value="1"/>
</dbReference>
<dbReference type="InterPro" id="IPR035709">
    <property type="entry name" value="YoaB-like"/>
</dbReference>
<dbReference type="SUPFAM" id="SSF55298">
    <property type="entry name" value="YjgF-like"/>
    <property type="match status" value="1"/>
</dbReference>
<evidence type="ECO:0008006" key="3">
    <source>
        <dbReference type="Google" id="ProtNLM"/>
    </source>
</evidence>
<dbReference type="Gene3D" id="3.30.1330.40">
    <property type="entry name" value="RutC-like"/>
    <property type="match status" value="1"/>
</dbReference>
<gene>
    <name evidence="1" type="ORF">TrCOL_g10549</name>
</gene>
<keyword evidence="2" id="KW-1185">Reference proteome</keyword>
<sequence>MSGSVSHGNLVYLSGQVPNDFKAPLKDQVETTLAKVDALLAEAGTNKSKLLSAQIWLKDINRDFAPMNKIWCEWLDEENKPVRACTQAPMATPDILFEVMVIAAKD</sequence>
<dbReference type="Pfam" id="PF01042">
    <property type="entry name" value="Ribonuc_L-PSP"/>
    <property type="match status" value="1"/>
</dbReference>
<organism evidence="1 2">
    <name type="scientific">Triparma columacea</name>
    <dbReference type="NCBI Taxonomy" id="722753"/>
    <lineage>
        <taxon>Eukaryota</taxon>
        <taxon>Sar</taxon>
        <taxon>Stramenopiles</taxon>
        <taxon>Ochrophyta</taxon>
        <taxon>Bolidophyceae</taxon>
        <taxon>Parmales</taxon>
        <taxon>Triparmaceae</taxon>
        <taxon>Triparma</taxon>
    </lineage>
</organism>
<dbReference type="InterPro" id="IPR035959">
    <property type="entry name" value="RutC-like_sf"/>
</dbReference>
<dbReference type="AlphaFoldDB" id="A0A9W7LEV5"/>
<dbReference type="PANTHER" id="PTHR47328">
    <property type="match status" value="1"/>
</dbReference>
<dbReference type="EMBL" id="BRYA01000336">
    <property type="protein sequence ID" value="GMI47261.1"/>
    <property type="molecule type" value="Genomic_DNA"/>
</dbReference>
<evidence type="ECO:0000313" key="2">
    <source>
        <dbReference type="Proteomes" id="UP001165065"/>
    </source>
</evidence>
<reference evidence="2" key="1">
    <citation type="journal article" date="2023" name="Commun. Biol.">
        <title>Genome analysis of Parmales, the sister group of diatoms, reveals the evolutionary specialization of diatoms from phago-mixotrophs to photoautotrophs.</title>
        <authorList>
            <person name="Ban H."/>
            <person name="Sato S."/>
            <person name="Yoshikawa S."/>
            <person name="Yamada K."/>
            <person name="Nakamura Y."/>
            <person name="Ichinomiya M."/>
            <person name="Sato N."/>
            <person name="Blanc-Mathieu R."/>
            <person name="Endo H."/>
            <person name="Kuwata A."/>
            <person name="Ogata H."/>
        </authorList>
    </citation>
    <scope>NUCLEOTIDE SEQUENCE [LARGE SCALE GENOMIC DNA]</scope>
</reference>
<dbReference type="OrthoDB" id="309640at2759"/>
<evidence type="ECO:0000313" key="1">
    <source>
        <dbReference type="EMBL" id="GMI47261.1"/>
    </source>
</evidence>
<protein>
    <recommendedName>
        <fullName evidence="3">RidA family protein</fullName>
    </recommendedName>
</protein>
<dbReference type="InterPro" id="IPR006175">
    <property type="entry name" value="YjgF/YER057c/UK114"/>
</dbReference>
<name>A0A9W7LEV5_9STRA</name>
<dbReference type="PANTHER" id="PTHR47328:SF1">
    <property type="entry name" value="RUTC FAMILY PROTEIN YOAB"/>
    <property type="match status" value="1"/>
</dbReference>
<accession>A0A9W7LEV5</accession>